<protein>
    <submittedName>
        <fullName evidence="1">Uncharacterized protein</fullName>
    </submittedName>
</protein>
<dbReference type="EMBL" id="AMZH03002479">
    <property type="protein sequence ID" value="RRT75439.1"/>
    <property type="molecule type" value="Genomic_DNA"/>
</dbReference>
<comment type="caution">
    <text evidence="1">The sequence shown here is derived from an EMBL/GenBank/DDBJ whole genome shotgun (WGS) entry which is preliminary data.</text>
</comment>
<proteinExistence type="predicted"/>
<name>A0A427AGQ7_ENSVE</name>
<sequence length="150" mass="15944">MLAVRCDIAGPIVTKQRKNERKQSNGYSLDLLCVGRKQRDPGPGAGPGAFAGAVFVGSETAGANVPEYWRGWRPGGGISLVIYSDERKDAKVAATVLELAGRSTLISLILSVAEADVATGVDDKICTQSEVVKTCCRLITRRELALSKPL</sequence>
<evidence type="ECO:0000313" key="2">
    <source>
        <dbReference type="Proteomes" id="UP000287651"/>
    </source>
</evidence>
<gene>
    <name evidence="1" type="ORF">B296_00023850</name>
</gene>
<dbReference type="Proteomes" id="UP000287651">
    <property type="component" value="Unassembled WGS sequence"/>
</dbReference>
<organism evidence="1 2">
    <name type="scientific">Ensete ventricosum</name>
    <name type="common">Abyssinian banana</name>
    <name type="synonym">Musa ensete</name>
    <dbReference type="NCBI Taxonomy" id="4639"/>
    <lineage>
        <taxon>Eukaryota</taxon>
        <taxon>Viridiplantae</taxon>
        <taxon>Streptophyta</taxon>
        <taxon>Embryophyta</taxon>
        <taxon>Tracheophyta</taxon>
        <taxon>Spermatophyta</taxon>
        <taxon>Magnoliopsida</taxon>
        <taxon>Liliopsida</taxon>
        <taxon>Zingiberales</taxon>
        <taxon>Musaceae</taxon>
        <taxon>Ensete</taxon>
    </lineage>
</organism>
<reference evidence="1 2" key="1">
    <citation type="journal article" date="2014" name="Agronomy (Basel)">
        <title>A Draft Genome Sequence for Ensete ventricosum, the Drought-Tolerant Tree Against Hunger.</title>
        <authorList>
            <person name="Harrison J."/>
            <person name="Moore K.A."/>
            <person name="Paszkiewicz K."/>
            <person name="Jones T."/>
            <person name="Grant M."/>
            <person name="Ambacheew D."/>
            <person name="Muzemil S."/>
            <person name="Studholme D.J."/>
        </authorList>
    </citation>
    <scope>NUCLEOTIDE SEQUENCE [LARGE SCALE GENOMIC DNA]</scope>
</reference>
<dbReference type="AlphaFoldDB" id="A0A427AGQ7"/>
<evidence type="ECO:0000313" key="1">
    <source>
        <dbReference type="EMBL" id="RRT75439.1"/>
    </source>
</evidence>
<accession>A0A427AGQ7</accession>